<dbReference type="OrthoDB" id="5638975at2"/>
<gene>
    <name evidence="1" type="ORF">clem_09985</name>
</gene>
<reference evidence="2" key="1">
    <citation type="submission" date="2016-07" db="EMBL/GenBank/DDBJ databases">
        <authorList>
            <person name="Florea S."/>
            <person name="Webb J.S."/>
            <person name="Jaromczyk J."/>
            <person name="Schardl C.L."/>
        </authorList>
    </citation>
    <scope>NUCLEOTIDE SEQUENCE [LARGE SCALE GENOMIC DNA]</scope>
    <source>
        <strain evidence="2">CDC-D5610</strain>
    </source>
</reference>
<keyword evidence="2" id="KW-1185">Reference proteome</keyword>
<dbReference type="AlphaFoldDB" id="A0A222P3W8"/>
<dbReference type="Proteomes" id="UP000201728">
    <property type="component" value="Chromosome"/>
</dbReference>
<sequence length="74" mass="8434">MKELIRKFEARSEGGESIFILEYRGIKDLLTAPDKDKKPMYGLPTYTTATGQKVVKVDGGYQILGLDTLFYERE</sequence>
<evidence type="ECO:0000313" key="2">
    <source>
        <dbReference type="Proteomes" id="UP000201728"/>
    </source>
</evidence>
<evidence type="ECO:0000313" key="1">
    <source>
        <dbReference type="EMBL" id="ASQ46546.1"/>
    </source>
</evidence>
<protein>
    <submittedName>
        <fullName evidence="1">Uncharacterized protein</fullName>
    </submittedName>
</protein>
<organism evidence="1 2">
    <name type="scientific">Legionella clemsonensis</name>
    <dbReference type="NCBI Taxonomy" id="1867846"/>
    <lineage>
        <taxon>Bacteria</taxon>
        <taxon>Pseudomonadati</taxon>
        <taxon>Pseudomonadota</taxon>
        <taxon>Gammaproteobacteria</taxon>
        <taxon>Legionellales</taxon>
        <taxon>Legionellaceae</taxon>
        <taxon>Legionella</taxon>
    </lineage>
</organism>
<proteinExistence type="predicted"/>
<dbReference type="RefSeq" id="WP_094091390.1">
    <property type="nucleotide sequence ID" value="NZ_CP016397.1"/>
</dbReference>
<dbReference type="KEGG" id="lcd:clem_09985"/>
<dbReference type="EMBL" id="CP016397">
    <property type="protein sequence ID" value="ASQ46546.1"/>
    <property type="molecule type" value="Genomic_DNA"/>
</dbReference>
<name>A0A222P3W8_9GAMM</name>
<accession>A0A222P3W8</accession>